<comment type="caution">
    <text evidence="1">The sequence shown here is derived from an EMBL/GenBank/DDBJ whole genome shotgun (WGS) entry which is preliminary data.</text>
</comment>
<name>A0A0D1ACA1_9LACO</name>
<gene>
    <name evidence="1" type="ORF">WDC_0038</name>
</gene>
<evidence type="ECO:0000313" key="1">
    <source>
        <dbReference type="EMBL" id="KIS04301.1"/>
    </source>
</evidence>
<dbReference type="Proteomes" id="UP000032279">
    <property type="component" value="Unassembled WGS sequence"/>
</dbReference>
<sequence length="41" mass="4696">MAINKSVFDLLIGIASLYLDIWPHEHVSSIKNTKRRARSTN</sequence>
<dbReference type="EMBL" id="AWTT01000001">
    <property type="protein sequence ID" value="KIS04301.1"/>
    <property type="molecule type" value="Genomic_DNA"/>
</dbReference>
<organism evidence="1 2">
    <name type="scientific">Paucilactobacillus wasatchensis</name>
    <dbReference type="NCBI Taxonomy" id="1335616"/>
    <lineage>
        <taxon>Bacteria</taxon>
        <taxon>Bacillati</taxon>
        <taxon>Bacillota</taxon>
        <taxon>Bacilli</taxon>
        <taxon>Lactobacillales</taxon>
        <taxon>Lactobacillaceae</taxon>
        <taxon>Paucilactobacillus</taxon>
    </lineage>
</organism>
<evidence type="ECO:0000313" key="2">
    <source>
        <dbReference type="Proteomes" id="UP000032279"/>
    </source>
</evidence>
<keyword evidence="2" id="KW-1185">Reference proteome</keyword>
<proteinExistence type="predicted"/>
<protein>
    <submittedName>
        <fullName evidence="1">Uncharacterized protein</fullName>
    </submittedName>
</protein>
<reference evidence="1 2" key="1">
    <citation type="submission" date="2013-08" db="EMBL/GenBank/DDBJ databases">
        <title>Lactobacillus wasatchii sp. WDC04, a late gas producing bacteria isolated from aged chedder cheese.</title>
        <authorList>
            <person name="Oberg C.J."/>
            <person name="Culumber M."/>
            <person name="McMahon D.J."/>
            <person name="Broadbent J.R."/>
            <person name="Oberg T.S."/>
            <person name="Ortaki F."/>
        </authorList>
    </citation>
    <scope>NUCLEOTIDE SEQUENCE [LARGE SCALE GENOMIC DNA]</scope>
    <source>
        <strain evidence="1 2">WDC04</strain>
    </source>
</reference>
<dbReference type="AlphaFoldDB" id="A0A0D1ACA1"/>
<dbReference type="PATRIC" id="fig|1335616.4.peg.38"/>
<accession>A0A0D1ACA1</accession>